<evidence type="ECO:0000256" key="8">
    <source>
        <dbReference type="RuleBase" id="RU000304"/>
    </source>
</evidence>
<feature type="region of interest" description="Disordered" evidence="9">
    <location>
        <begin position="1"/>
        <end position="78"/>
    </location>
</feature>
<dbReference type="SMART" id="SM00220">
    <property type="entry name" value="S_TKc"/>
    <property type="match status" value="1"/>
</dbReference>
<comment type="caution">
    <text evidence="11">The sequence shown here is derived from an EMBL/GenBank/DDBJ whole genome shotgun (WGS) entry which is preliminary data.</text>
</comment>
<evidence type="ECO:0000256" key="1">
    <source>
        <dbReference type="ARBA" id="ARBA00022527"/>
    </source>
</evidence>
<feature type="domain" description="Protein kinase" evidence="10">
    <location>
        <begin position="158"/>
        <end position="443"/>
    </location>
</feature>
<dbReference type="InterPro" id="IPR017441">
    <property type="entry name" value="Protein_kinase_ATP_BS"/>
</dbReference>
<proteinExistence type="inferred from homology"/>
<dbReference type="OMA" id="HIMHECH"/>
<organism evidence="11 12">
    <name type="scientific">Saitoella complicata (strain BCRC 22490 / CBS 7301 / JCM 7358 / NBRC 10748 / NRRL Y-17804)</name>
    <dbReference type="NCBI Taxonomy" id="698492"/>
    <lineage>
        <taxon>Eukaryota</taxon>
        <taxon>Fungi</taxon>
        <taxon>Dikarya</taxon>
        <taxon>Ascomycota</taxon>
        <taxon>Taphrinomycotina</taxon>
        <taxon>Taphrinomycotina incertae sedis</taxon>
        <taxon>Saitoella</taxon>
    </lineage>
</organism>
<evidence type="ECO:0000259" key="10">
    <source>
        <dbReference type="PROSITE" id="PS50011"/>
    </source>
</evidence>
<dbReference type="Proteomes" id="UP000033140">
    <property type="component" value="Unassembled WGS sequence"/>
</dbReference>
<protein>
    <recommendedName>
        <fullName evidence="10">Protein kinase domain-containing protein</fullName>
    </recommendedName>
</protein>
<dbReference type="STRING" id="698492.A0A0E9NDU6"/>
<dbReference type="GO" id="GO:0005524">
    <property type="term" value="F:ATP binding"/>
    <property type="evidence" value="ECO:0007669"/>
    <property type="project" value="UniProtKB-UniRule"/>
</dbReference>
<evidence type="ECO:0000256" key="7">
    <source>
        <dbReference type="PROSITE-ProRule" id="PRU10141"/>
    </source>
</evidence>
<keyword evidence="5 7" id="KW-0067">ATP-binding</keyword>
<dbReference type="Pfam" id="PF00069">
    <property type="entry name" value="Pkinase"/>
    <property type="match status" value="1"/>
</dbReference>
<dbReference type="InterPro" id="IPR050915">
    <property type="entry name" value="MAP_kinase_kinase"/>
</dbReference>
<keyword evidence="12" id="KW-1185">Reference proteome</keyword>
<dbReference type="PROSITE" id="PS00108">
    <property type="entry name" value="PROTEIN_KINASE_ST"/>
    <property type="match status" value="1"/>
</dbReference>
<reference evidence="11 12" key="2">
    <citation type="journal article" date="2014" name="J. Gen. Appl. Microbiol.">
        <title>The early diverging ascomycetous budding yeast Saitoella complicata has three histone deacetylases belonging to the Clr6, Hos2, and Rpd3 lineages.</title>
        <authorList>
            <person name="Nishida H."/>
            <person name="Matsumoto T."/>
            <person name="Kondo S."/>
            <person name="Hamamoto M."/>
            <person name="Yoshikawa H."/>
        </authorList>
    </citation>
    <scope>NUCLEOTIDE SEQUENCE [LARGE SCALE GENOMIC DNA]</scope>
    <source>
        <strain evidence="11 12">NRRL Y-17804</strain>
    </source>
</reference>
<dbReference type="GO" id="GO:0000165">
    <property type="term" value="P:MAPK cascade"/>
    <property type="evidence" value="ECO:0007669"/>
    <property type="project" value="UniProtKB-ARBA"/>
</dbReference>
<comment type="similarity">
    <text evidence="6">Belongs to the protein kinase superfamily. STE Ser/Thr protein kinase family. MAP kinase kinase subfamily.</text>
</comment>
<name>A0A0E9NDU6_SAICN</name>
<dbReference type="InterPro" id="IPR011009">
    <property type="entry name" value="Kinase-like_dom_sf"/>
</dbReference>
<accession>A0A0E9NDU6</accession>
<evidence type="ECO:0000256" key="2">
    <source>
        <dbReference type="ARBA" id="ARBA00022679"/>
    </source>
</evidence>
<reference evidence="11 12" key="3">
    <citation type="journal article" date="2015" name="Genome Announc.">
        <title>Draft Genome Sequence of the Archiascomycetous Yeast Saitoella complicata.</title>
        <authorList>
            <person name="Yamauchi K."/>
            <person name="Kondo S."/>
            <person name="Hamamoto M."/>
            <person name="Takahashi Y."/>
            <person name="Ogura Y."/>
            <person name="Hayashi T."/>
            <person name="Nishida H."/>
        </authorList>
    </citation>
    <scope>NUCLEOTIDE SEQUENCE [LARGE SCALE GENOMIC DNA]</scope>
    <source>
        <strain evidence="11 12">NRRL Y-17804</strain>
    </source>
</reference>
<evidence type="ECO:0000313" key="11">
    <source>
        <dbReference type="EMBL" id="GAO48027.1"/>
    </source>
</evidence>
<dbReference type="InterPro" id="IPR000719">
    <property type="entry name" value="Prot_kinase_dom"/>
</dbReference>
<dbReference type="EMBL" id="BACD03000012">
    <property type="protein sequence ID" value="GAO48027.1"/>
    <property type="molecule type" value="Genomic_DNA"/>
</dbReference>
<feature type="compositionally biased region" description="Polar residues" evidence="9">
    <location>
        <begin position="1"/>
        <end position="29"/>
    </location>
</feature>
<dbReference type="Gene3D" id="1.10.510.10">
    <property type="entry name" value="Transferase(Phosphotransferase) domain 1"/>
    <property type="match status" value="1"/>
</dbReference>
<dbReference type="PROSITE" id="PS50011">
    <property type="entry name" value="PROTEIN_KINASE_DOM"/>
    <property type="match status" value="1"/>
</dbReference>
<dbReference type="PANTHER" id="PTHR47448">
    <property type="entry name" value="DUAL SPECIFICITY MITOGEN-ACTIVATED PROTEIN KINASE KINASE DSOR1-LIKE PROTEIN"/>
    <property type="match status" value="1"/>
</dbReference>
<keyword evidence="2" id="KW-0808">Transferase</keyword>
<keyword evidence="3 7" id="KW-0547">Nucleotide-binding</keyword>
<feature type="binding site" evidence="7">
    <location>
        <position position="187"/>
    </location>
    <ligand>
        <name>ATP</name>
        <dbReference type="ChEBI" id="CHEBI:30616"/>
    </ligand>
</feature>
<evidence type="ECO:0000313" key="12">
    <source>
        <dbReference type="Proteomes" id="UP000033140"/>
    </source>
</evidence>
<feature type="compositionally biased region" description="Pro residues" evidence="9">
    <location>
        <begin position="32"/>
        <end position="72"/>
    </location>
</feature>
<gene>
    <name evidence="11" type="ORF">G7K_2215-t1</name>
</gene>
<reference evidence="11 12" key="1">
    <citation type="journal article" date="2011" name="J. Gen. Appl. Microbiol.">
        <title>Draft genome sequencing of the enigmatic yeast Saitoella complicata.</title>
        <authorList>
            <person name="Nishida H."/>
            <person name="Hamamoto M."/>
            <person name="Sugiyama J."/>
        </authorList>
    </citation>
    <scope>NUCLEOTIDE SEQUENCE [LARGE SCALE GENOMIC DNA]</scope>
    <source>
        <strain evidence="11 12">NRRL Y-17804</strain>
    </source>
</reference>
<dbReference type="InterPro" id="IPR008271">
    <property type="entry name" value="Ser/Thr_kinase_AS"/>
</dbReference>
<evidence type="ECO:0000256" key="4">
    <source>
        <dbReference type="ARBA" id="ARBA00022777"/>
    </source>
</evidence>
<evidence type="ECO:0000256" key="9">
    <source>
        <dbReference type="SAM" id="MobiDB-lite"/>
    </source>
</evidence>
<dbReference type="AlphaFoldDB" id="A0A0E9NDU6"/>
<dbReference type="PROSITE" id="PS00107">
    <property type="entry name" value="PROTEIN_KINASE_ATP"/>
    <property type="match status" value="1"/>
</dbReference>
<keyword evidence="4" id="KW-0418">Kinase</keyword>
<dbReference type="GO" id="GO:0004712">
    <property type="term" value="F:protein serine/threonine/tyrosine kinase activity"/>
    <property type="evidence" value="ECO:0007669"/>
    <property type="project" value="UniProtKB-ARBA"/>
</dbReference>
<evidence type="ECO:0000256" key="6">
    <source>
        <dbReference type="ARBA" id="ARBA00038035"/>
    </source>
</evidence>
<keyword evidence="1 8" id="KW-0723">Serine/threonine-protein kinase</keyword>
<dbReference type="FunFam" id="3.30.200.20:FF:000040">
    <property type="entry name" value="Dual specificity mitogen-activated protein kinase kinase"/>
    <property type="match status" value="1"/>
</dbReference>
<evidence type="ECO:0000256" key="3">
    <source>
        <dbReference type="ARBA" id="ARBA00022741"/>
    </source>
</evidence>
<dbReference type="Gene3D" id="3.30.200.20">
    <property type="entry name" value="Phosphorylase Kinase, domain 1"/>
    <property type="match status" value="1"/>
</dbReference>
<sequence>MPWYPGTSQPPTTSFPTRQFTITMSSLNKSLPPRPPPSAPLPPPPGAAPTMPLPPPPTAAPTSPLPPPPPGVPAAGGLKIKSMSKRKNFKKLNLPASPATPAPPAVAQPAVEDAVIPGSRAEQVYLNRQSQYHNKLSEQLATLELGVEFKLDLKEEDIEVQRELGAGNGGTVSRVLHKPTRTIMARKIIHIEAKPATRKQILRELQIMYDCSSPHIVSFYGAILTGPQSADVAIFMEHMDAGSLDRISKLSPLPPRILRAVTRSVMEGLGYLYNVHRIIHRDIKPSNVLVNRRGEVKLCDFGVSGELINSIADTFVGTSTYMSPERIQGAQYSVKSDVWSFGITLIELAAGSFPFPSSAGTPLGILDLLQQIVHEPAPTLPELVRGKVEYVGPYVKEGEGKRSGDDEVEWRVDRSLKEVVAGCLDKDPEARWGPEVVLKSAFMMDGEGEEVDLGPWARSTMKQ</sequence>
<dbReference type="SUPFAM" id="SSF56112">
    <property type="entry name" value="Protein kinase-like (PK-like)"/>
    <property type="match status" value="1"/>
</dbReference>
<dbReference type="PANTHER" id="PTHR47448:SF1">
    <property type="entry name" value="SERINE_THREONINE-PROTEIN KINASE STE7 HOMOLOG"/>
    <property type="match status" value="1"/>
</dbReference>
<evidence type="ECO:0000256" key="5">
    <source>
        <dbReference type="ARBA" id="ARBA00022840"/>
    </source>
</evidence>
<dbReference type="GO" id="GO:0004674">
    <property type="term" value="F:protein serine/threonine kinase activity"/>
    <property type="evidence" value="ECO:0007669"/>
    <property type="project" value="UniProtKB-KW"/>
</dbReference>